<dbReference type="STRING" id="177413.SAMN05660859_4077"/>
<gene>
    <name evidence="1" type="ORF">SAMN05660859_4077</name>
</gene>
<keyword evidence="2" id="KW-1185">Reference proteome</keyword>
<dbReference type="Gene3D" id="2.40.50.90">
    <property type="match status" value="1"/>
</dbReference>
<evidence type="ECO:0000313" key="1">
    <source>
        <dbReference type="EMBL" id="SCW94170.1"/>
    </source>
</evidence>
<evidence type="ECO:0000313" key="2">
    <source>
        <dbReference type="Proteomes" id="UP000198889"/>
    </source>
</evidence>
<accession>A0A1G4UKH4</accession>
<organism evidence="1 2">
    <name type="scientific">Ancylobacter rudongensis</name>
    <dbReference type="NCBI Taxonomy" id="177413"/>
    <lineage>
        <taxon>Bacteria</taxon>
        <taxon>Pseudomonadati</taxon>
        <taxon>Pseudomonadota</taxon>
        <taxon>Alphaproteobacteria</taxon>
        <taxon>Hyphomicrobiales</taxon>
        <taxon>Xanthobacteraceae</taxon>
        <taxon>Ancylobacter</taxon>
    </lineage>
</organism>
<dbReference type="InterPro" id="IPR035437">
    <property type="entry name" value="SNase_OB-fold_sf"/>
</dbReference>
<evidence type="ECO:0008006" key="3">
    <source>
        <dbReference type="Google" id="ProtNLM"/>
    </source>
</evidence>
<proteinExistence type="predicted"/>
<reference evidence="2" key="1">
    <citation type="submission" date="2016-10" db="EMBL/GenBank/DDBJ databases">
        <authorList>
            <person name="Varghese N."/>
            <person name="Submissions S."/>
        </authorList>
    </citation>
    <scope>NUCLEOTIDE SEQUENCE [LARGE SCALE GENOMIC DNA]</scope>
    <source>
        <strain evidence="2">CGMCC 1.1761</strain>
    </source>
</reference>
<protein>
    <recommendedName>
        <fullName evidence="3">Endonuclease YncB, thermonuclease family</fullName>
    </recommendedName>
</protein>
<sequence>MHKRLTAPLPLSPRRRRGRSGVVALTAAAALGLLPAHVAWAQGVTLQTAPLQTAPLQTAPVQAAPAQSAPVQAASAGCADLTPESGEVARVSPGGDLVLTDGTVLRLAGLAGGGAGAAVGWRPALAARVDGRAIAFAAGPGRDRYGRRAALVRREGDDGTLQQLLLAEGLALARPEEGVLGCLPSWLDAEATARRERRGLWRELPLDARDIAALRARQGRFTIVAGHILDVGKTSRVDYLNFGRVWRQDMTARVEAEGRKAFESRGLDVSALAGRSVRLRGTVFEAGGPAITLRRAEQIDLAIDRRGTRAGNGAEGRVRPTGDE</sequence>
<name>A0A1G4UKH4_9HYPH</name>
<dbReference type="Proteomes" id="UP000198889">
    <property type="component" value="Unassembled WGS sequence"/>
</dbReference>
<dbReference type="AlphaFoldDB" id="A0A1G4UKH4"/>
<dbReference type="EMBL" id="FMTP01000008">
    <property type="protein sequence ID" value="SCW94170.1"/>
    <property type="molecule type" value="Genomic_DNA"/>
</dbReference>
<dbReference type="SUPFAM" id="SSF50199">
    <property type="entry name" value="Staphylococcal nuclease"/>
    <property type="match status" value="1"/>
</dbReference>
<dbReference type="RefSeq" id="WP_244517948.1">
    <property type="nucleotide sequence ID" value="NZ_FMTP01000008.1"/>
</dbReference>